<dbReference type="HOGENOM" id="CLU_027853_5_3_0"/>
<dbReference type="GO" id="GO:0016705">
    <property type="term" value="F:oxidoreductase activity, acting on paired donors, with incorporation or reduction of molecular oxygen"/>
    <property type="evidence" value="ECO:0007669"/>
    <property type="project" value="InterPro"/>
</dbReference>
<proteinExistence type="predicted"/>
<dbReference type="EMBL" id="CP001275">
    <property type="protein sequence ID" value="ACM04780.1"/>
    <property type="molecule type" value="Genomic_DNA"/>
</dbReference>
<dbReference type="Gene3D" id="3.20.20.30">
    <property type="entry name" value="Luciferase-like domain"/>
    <property type="match status" value="1"/>
</dbReference>
<keyword evidence="3" id="KW-0503">Monooxygenase</keyword>
<evidence type="ECO:0000256" key="1">
    <source>
        <dbReference type="ARBA" id="ARBA00023002"/>
    </source>
</evidence>
<dbReference type="Pfam" id="PF00296">
    <property type="entry name" value="Bac_luciferase"/>
    <property type="match status" value="1"/>
</dbReference>
<protein>
    <submittedName>
        <fullName evidence="3">Luciferase-like monooxygenase superfamily</fullName>
    </submittedName>
</protein>
<dbReference type="InterPro" id="IPR036661">
    <property type="entry name" value="Luciferase-like_sf"/>
</dbReference>
<sequence>MVPASLAGLVIPGSITARSAKTMEFCLDLSPHRWARAQDPRAAVNWTLETIAAADRAGLHSVWLSEDPDGWDAIAVASAAAGRSERIHLGTGVTSALLRHPVQIAMAVATLDRLSGGRAFLGLGRGQPEFYAYGLGIPADAPLATMREAIALLRQWWQPPYRASLEGTRFRVRDWPLSIAPLQEHLPIYLAALGRQARQLAVRSADGILIADFASEHFLAQLLPALHADLVAAGRDPASFPVFLRANLVMTDDPEPVLEERKLPFALLCTLPGMAQQVIVPGFDVERLIVELRRLLRIDDLLRAGRPWHDIRRSVDPALVRQLVPTELVAQLCLIGPARDLRPRLARLAALGVTHVFLRALPEPDTEAYRAVVRALLTVPAERES</sequence>
<gene>
    <name evidence="3" type="ordered locus">trd_1893</name>
</gene>
<dbReference type="PANTHER" id="PTHR43244">
    <property type="match status" value="1"/>
</dbReference>
<keyword evidence="1" id="KW-0560">Oxidoreductase</keyword>
<dbReference type="Proteomes" id="UP000000447">
    <property type="component" value="Chromosome"/>
</dbReference>
<dbReference type="eggNOG" id="COG2141">
    <property type="taxonomic scope" value="Bacteria"/>
</dbReference>
<dbReference type="InterPro" id="IPR011251">
    <property type="entry name" value="Luciferase-like_dom"/>
</dbReference>
<dbReference type="SUPFAM" id="SSF51679">
    <property type="entry name" value="Bacterial luciferase-like"/>
    <property type="match status" value="1"/>
</dbReference>
<dbReference type="KEGG" id="tro:trd_1893"/>
<evidence type="ECO:0000313" key="3">
    <source>
        <dbReference type="EMBL" id="ACM04780.1"/>
    </source>
</evidence>
<dbReference type="GO" id="GO:0004497">
    <property type="term" value="F:monooxygenase activity"/>
    <property type="evidence" value="ECO:0007669"/>
    <property type="project" value="UniProtKB-KW"/>
</dbReference>
<dbReference type="PANTHER" id="PTHR43244:SF1">
    <property type="entry name" value="5,10-METHYLENETETRAHYDROMETHANOPTERIN REDUCTASE"/>
    <property type="match status" value="1"/>
</dbReference>
<dbReference type="AlphaFoldDB" id="B9L1Z2"/>
<dbReference type="STRING" id="309801.trd_1893"/>
<name>B9L1Z2_THERP</name>
<keyword evidence="4" id="KW-1185">Reference proteome</keyword>
<reference evidence="3 4" key="1">
    <citation type="journal article" date="2009" name="PLoS ONE">
        <title>Complete genome sequence of the aerobic CO-oxidizing thermophile Thermomicrobium roseum.</title>
        <authorList>
            <person name="Wu D."/>
            <person name="Raymond J."/>
            <person name="Wu M."/>
            <person name="Chatterji S."/>
            <person name="Ren Q."/>
            <person name="Graham J.E."/>
            <person name="Bryant D.A."/>
            <person name="Robb F."/>
            <person name="Colman A."/>
            <person name="Tallon L.J."/>
            <person name="Badger J.H."/>
            <person name="Madupu R."/>
            <person name="Ward N.L."/>
            <person name="Eisen J.A."/>
        </authorList>
    </citation>
    <scope>NUCLEOTIDE SEQUENCE [LARGE SCALE GENOMIC DNA]</scope>
    <source>
        <strain evidence="4">ATCC 27502 / DSM 5159 / P-2</strain>
    </source>
</reference>
<dbReference type="InterPro" id="IPR050564">
    <property type="entry name" value="F420-G6PD/mer"/>
</dbReference>
<evidence type="ECO:0000313" key="4">
    <source>
        <dbReference type="Proteomes" id="UP000000447"/>
    </source>
</evidence>
<organism evidence="3 4">
    <name type="scientific">Thermomicrobium roseum (strain ATCC 27502 / DSM 5159 / P-2)</name>
    <dbReference type="NCBI Taxonomy" id="309801"/>
    <lineage>
        <taxon>Bacteria</taxon>
        <taxon>Pseudomonadati</taxon>
        <taxon>Thermomicrobiota</taxon>
        <taxon>Thermomicrobia</taxon>
        <taxon>Thermomicrobiales</taxon>
        <taxon>Thermomicrobiaceae</taxon>
        <taxon>Thermomicrobium</taxon>
    </lineage>
</organism>
<evidence type="ECO:0000259" key="2">
    <source>
        <dbReference type="Pfam" id="PF00296"/>
    </source>
</evidence>
<accession>B9L1Z2</accession>
<feature type="domain" description="Luciferase-like" evidence="2">
    <location>
        <begin position="23"/>
        <end position="355"/>
    </location>
</feature>